<dbReference type="eggNOG" id="ENOG502SZBT">
    <property type="taxonomic scope" value="Eukaryota"/>
</dbReference>
<reference evidence="2" key="1">
    <citation type="journal article" date="2013" name="Nature">
        <title>Pan genome of the phytoplankton Emiliania underpins its global distribution.</title>
        <authorList>
            <person name="Read B.A."/>
            <person name="Kegel J."/>
            <person name="Klute M.J."/>
            <person name="Kuo A."/>
            <person name="Lefebvre S.C."/>
            <person name="Maumus F."/>
            <person name="Mayer C."/>
            <person name="Miller J."/>
            <person name="Monier A."/>
            <person name="Salamov A."/>
            <person name="Young J."/>
            <person name="Aguilar M."/>
            <person name="Claverie J.M."/>
            <person name="Frickenhaus S."/>
            <person name="Gonzalez K."/>
            <person name="Herman E.K."/>
            <person name="Lin Y.C."/>
            <person name="Napier J."/>
            <person name="Ogata H."/>
            <person name="Sarno A.F."/>
            <person name="Shmutz J."/>
            <person name="Schroeder D."/>
            <person name="de Vargas C."/>
            <person name="Verret F."/>
            <person name="von Dassow P."/>
            <person name="Valentin K."/>
            <person name="Van de Peer Y."/>
            <person name="Wheeler G."/>
            <person name="Dacks J.B."/>
            <person name="Delwiche C.F."/>
            <person name="Dyhrman S.T."/>
            <person name="Glockner G."/>
            <person name="John U."/>
            <person name="Richards T."/>
            <person name="Worden A.Z."/>
            <person name="Zhang X."/>
            <person name="Grigoriev I.V."/>
            <person name="Allen A.E."/>
            <person name="Bidle K."/>
            <person name="Borodovsky M."/>
            <person name="Bowler C."/>
            <person name="Brownlee C."/>
            <person name="Cock J.M."/>
            <person name="Elias M."/>
            <person name="Gladyshev V.N."/>
            <person name="Groth M."/>
            <person name="Guda C."/>
            <person name="Hadaegh A."/>
            <person name="Iglesias-Rodriguez M.D."/>
            <person name="Jenkins J."/>
            <person name="Jones B.M."/>
            <person name="Lawson T."/>
            <person name="Leese F."/>
            <person name="Lindquist E."/>
            <person name="Lobanov A."/>
            <person name="Lomsadze A."/>
            <person name="Malik S.B."/>
            <person name="Marsh M.E."/>
            <person name="Mackinder L."/>
            <person name="Mock T."/>
            <person name="Mueller-Roeber B."/>
            <person name="Pagarete A."/>
            <person name="Parker M."/>
            <person name="Probert I."/>
            <person name="Quesneville H."/>
            <person name="Raines C."/>
            <person name="Rensing S.A."/>
            <person name="Riano-Pachon D.M."/>
            <person name="Richier S."/>
            <person name="Rokitta S."/>
            <person name="Shiraiwa Y."/>
            <person name="Soanes D.M."/>
            <person name="van der Giezen M."/>
            <person name="Wahlund T.M."/>
            <person name="Williams B."/>
            <person name="Wilson W."/>
            <person name="Wolfe G."/>
            <person name="Wurch L.L."/>
        </authorList>
    </citation>
    <scope>NUCLEOTIDE SEQUENCE</scope>
</reference>
<keyword evidence="2" id="KW-1185">Reference proteome</keyword>
<organism evidence="1 2">
    <name type="scientific">Emiliania huxleyi (strain CCMP1516)</name>
    <dbReference type="NCBI Taxonomy" id="280463"/>
    <lineage>
        <taxon>Eukaryota</taxon>
        <taxon>Haptista</taxon>
        <taxon>Haptophyta</taxon>
        <taxon>Prymnesiophyceae</taxon>
        <taxon>Isochrysidales</taxon>
        <taxon>Noelaerhabdaceae</taxon>
        <taxon>Emiliania</taxon>
    </lineage>
</organism>
<dbReference type="Proteomes" id="UP000013827">
    <property type="component" value="Unassembled WGS sequence"/>
</dbReference>
<dbReference type="AlphaFoldDB" id="A0A0D3JPW5"/>
<dbReference type="GeneID" id="17271095"/>
<name>A0A0D3JPW5_EMIH1</name>
<dbReference type="RefSeq" id="XP_005777979.1">
    <property type="nucleotide sequence ID" value="XM_005777922.1"/>
</dbReference>
<reference evidence="1" key="2">
    <citation type="submission" date="2024-10" db="UniProtKB">
        <authorList>
            <consortium name="EnsemblProtists"/>
        </authorList>
    </citation>
    <scope>IDENTIFICATION</scope>
</reference>
<dbReference type="KEGG" id="ehx:EMIHUDRAFT_469143"/>
<proteinExistence type="predicted"/>
<evidence type="ECO:0000313" key="2">
    <source>
        <dbReference type="Proteomes" id="UP000013827"/>
    </source>
</evidence>
<dbReference type="EnsemblProtists" id="EOD25550">
    <property type="protein sequence ID" value="EOD25550"/>
    <property type="gene ID" value="EMIHUDRAFT_469143"/>
</dbReference>
<sequence length="579" mass="61396">MLSAGLVVGFGPPTCPADEQWDRAAVALDSIDSGIIPNRFGVKGYGLPLWRDTAHEQGRRRPHLLTNIYWNLPTGGTDEYRLSPNATSGCRVTMATFAHVPTATSGFLRGSCPKVLASSSSRLVDWTRAPSVMASPLRAASVPLQCHFYGYNPSIVVLPADSPLRAVPGAHYLVALNSLPFWTREPVGGVYDDIVHGGPVETCPVEPTTTVGLFSRKMDPLLLTPLLRELAGGGGAVPPLEALDPSSPRMAQSTLMDVGLFEYGGRYVASAQDYSTQMQGFEMPLSERALVVPLRVELFAPAGCAPRLLVTHAEAEEHALGSCAHAGCDPADFPPLAPKGSNHKNPSFFVEGDELLALDWIAPTAVGRVTTLPPGAQDGANVSNFWSLLGAAPRLCPGTYGERYPRVDTLCFETAGEQLSAAAAALFADLAGEDKSNGTSMLHGGRMLVRVPALGNELLGVGHLARGSGTVHGPVGGFGSDYPFNGNHYTHFFFTLSASPPYALTRISTEFCFRAFSLLTGEALDDCDSVQYSSSIVLEPSADGSGHELLIGYGAIDSFAMVTTVPLQTALDMLEPLPQ</sequence>
<accession>A0A0D3JPW5</accession>
<protein>
    <submittedName>
        <fullName evidence="1">Uncharacterized protein</fullName>
    </submittedName>
</protein>
<dbReference type="PaxDb" id="2903-EOD25550"/>
<evidence type="ECO:0000313" key="1">
    <source>
        <dbReference type="EnsemblProtists" id="EOD25550"/>
    </source>
</evidence>
<dbReference type="HOGENOM" id="CLU_471298_0_0_1"/>